<dbReference type="CDD" id="cd22968">
    <property type="entry name" value="DD_EFCAB5"/>
    <property type="match status" value="1"/>
</dbReference>
<dbReference type="Proteomes" id="UP000550707">
    <property type="component" value="Unassembled WGS sequence"/>
</dbReference>
<feature type="compositionally biased region" description="Basic and acidic residues" evidence="1">
    <location>
        <begin position="1"/>
        <end position="28"/>
    </location>
</feature>
<feature type="compositionally biased region" description="Polar residues" evidence="1">
    <location>
        <begin position="62"/>
        <end position="74"/>
    </location>
</feature>
<feature type="compositionally biased region" description="Basic and acidic residues" evidence="1">
    <location>
        <begin position="577"/>
        <end position="617"/>
    </location>
</feature>
<feature type="compositionally biased region" description="Polar residues" evidence="1">
    <location>
        <begin position="29"/>
        <end position="40"/>
    </location>
</feature>
<feature type="domain" description="EF-hand" evidence="2">
    <location>
        <begin position="1031"/>
        <end position="1066"/>
    </location>
</feature>
<feature type="compositionally biased region" description="Basic and acidic residues" evidence="1">
    <location>
        <begin position="892"/>
        <end position="913"/>
    </location>
</feature>
<dbReference type="EMBL" id="JACASF010000019">
    <property type="protein sequence ID" value="KAF6415550.1"/>
    <property type="molecule type" value="Genomic_DNA"/>
</dbReference>
<feature type="compositionally biased region" description="Basic and acidic residues" evidence="1">
    <location>
        <begin position="860"/>
        <end position="880"/>
    </location>
</feature>
<gene>
    <name evidence="3" type="ORF">HJG59_004315</name>
</gene>
<dbReference type="PANTHER" id="PTHR46788">
    <property type="entry name" value="EF-HAND CALCIUM-BINDING DOMAIN-CONTAINING PROTEIN 5"/>
    <property type="match status" value="1"/>
</dbReference>
<name>A0A7J8CXH8_MOLMO</name>
<feature type="compositionally biased region" description="Basic and acidic residues" evidence="1">
    <location>
        <begin position="836"/>
        <end position="847"/>
    </location>
</feature>
<dbReference type="InParanoid" id="A0A7J8CXH8"/>
<feature type="region of interest" description="Disordered" evidence="1">
    <location>
        <begin position="477"/>
        <end position="913"/>
    </location>
</feature>
<feature type="compositionally biased region" description="Basic and acidic residues" evidence="1">
    <location>
        <begin position="655"/>
        <end position="676"/>
    </location>
</feature>
<dbReference type="GO" id="GO:0005509">
    <property type="term" value="F:calcium ion binding"/>
    <property type="evidence" value="ECO:0007669"/>
    <property type="project" value="InterPro"/>
</dbReference>
<feature type="compositionally biased region" description="Basic and acidic residues" evidence="1">
    <location>
        <begin position="689"/>
        <end position="699"/>
    </location>
</feature>
<proteinExistence type="predicted"/>
<evidence type="ECO:0000313" key="4">
    <source>
        <dbReference type="Proteomes" id="UP000550707"/>
    </source>
</evidence>
<dbReference type="PANTHER" id="PTHR46788:SF1">
    <property type="entry name" value="EF-HAND CALCIUM-BINDING DOMAIN-CONTAINING PROTEIN 5"/>
    <property type="match status" value="1"/>
</dbReference>
<sequence>MSKLASKEEPKLAQENGKEDKESEHEATESSQSPRDSSALDTGKNGKEEATNEVKYQELNLDGQSSISTGSTDESNIGISKNIVVRKPANMVFNLDQTVLDSKLEQPWTKNLFERVEARAQVMQQKIIDKDNLKKELEKKAEKKIPKDNLAQEWFNTENMTLNTRVYLLDKLLPTLVVGVENMLMQVEKKKLLSEADIPTKFDPINYLGEYLMRNNPYYNKDSGMSGYQRVMRDVTEDLKIHVTNTVCNRVSKMKEKVKEKQKQREHINEVKVKVANTRKQALQEQFNEWILDPKGTIPLTVIQNVLHEFFQKSDFQLEARCKQLNIADSIERRLNTMEFTEYISSHIADFKSEMFEKLLKHLCHCADEFQEVIKKDMRREIFAELFLYCDHGKVGFLDRQRTLALLETFYDESPKMVRCLLRNPRQWPFIEFEEIELPEFWGDMDNQKHIYEDFDNVLLEINKLLSEKHARKKQSKLLKISEDQHKRDSHRKSTLSEQQRGAIAGQEPNKNLNEDQDSESAGEQELYRGSITAQGQHRESTVRQGSRKGLRRMSVIEQHKGLTAEQGSRKGSRRMSVIEEPQKESAEVQESSRESITEQGVHRETIAEEGSRRESVTPKGSRRSSRRMSVIEEPPKWSTEEQESGTEPGIHRGSIAEEESRRGSVAEEGSRRESVTPKGSRRSSRRMSVIEEPPKWSTEEQESGTEPGVHRGSIAEEESRRGSVAEEGSRRESVTPKGSRRSSRRMSVIEEPPKWSTEEQESGTEPGVHRGSIAEEESRRGSVAEDGSRRESVTPKGSRRSSRRMSVIEEPPKWSTEEQESHRGSVTEQGVRRGSAAEDGSRRESVTSKGSRRSSRRMSVIEEPPKWSTEEQEPTREIIPEEQDIDSTSQSREETAKKKVQKDKSCEPKSQKIEGKSWSGELLTCNLKKYAKCEDEEQANLIYGNSRFTDLHSIIRNIQSYKEVKGRSAFNGVSFNLLQFVQLLETFVGEDTPLSVSENLTSFFKRGYVETKEEKICALEEARQNTSQVRRGLLLEALFQMWDSDGSGFLDLKEVDELLYTYKEGMEKEAIKRAKLHTQFPKPHPGHEVRLSSKQFRKYIELVVSELTGNEDHVLESLVEFLMTTLNRSHIEALRNSARRKWLHQIQRAAETSGVSIEPVYTETFKALTQDAQVHGNKKISAHISLLEENLLLPDRGSVLLRNVACTLDDAPFVLNKVLYRDMKGISFTVVDGGKPIHVPQVQHHGNIFFWNHSRKKTDQNGSFLALPLQDAYMRIFGVLAVDTLRDPQKINIFLLHEIRFYQGVANVFSTAFHYVHSREHILHVVITGIRWLYNLIPGITSITTYFVEPSPEQDSDYVLRNMMVTGSLGLTEIHKNPPTIFRKTCIFRDFLFKCTDSSEVIVASVYGENHIVIPLRERTGEALGALDFNIGRSKMLFYREFKDLQKMMKVTQAACYEILGELSGEIEKKRVLEIENAGEVQRAGVLFFRIMLQELQESLRMLTSMNFVSLLLYDYDPVPQSESPSDSQSLEFGDNVKLIHDILMGVILFIHPELELSSDLENWDKSKLYINRYLVEDICAFDPTAKHMNINLKLIGEYIRGHSRIEVWKFGNTVIEYLYHWLHICLALAELNTKLNSAITPPLPSKTDSCVYAKRPGGSLLDKC</sequence>
<keyword evidence="4" id="KW-1185">Reference proteome</keyword>
<dbReference type="PROSITE" id="PS00018">
    <property type="entry name" value="EF_HAND_1"/>
    <property type="match status" value="1"/>
</dbReference>
<feature type="region of interest" description="Disordered" evidence="1">
    <location>
        <begin position="1"/>
        <end position="74"/>
    </location>
</feature>
<feature type="compositionally biased region" description="Basic and acidic residues" evidence="1">
    <location>
        <begin position="44"/>
        <end position="56"/>
    </location>
</feature>
<dbReference type="PROSITE" id="PS50222">
    <property type="entry name" value="EF_HAND_2"/>
    <property type="match status" value="1"/>
</dbReference>
<feature type="compositionally biased region" description="Basic and acidic residues" evidence="1">
    <location>
        <begin position="714"/>
        <end position="735"/>
    </location>
</feature>
<organism evidence="3 4">
    <name type="scientific">Molossus molossus</name>
    <name type="common">Pallas' mastiff bat</name>
    <name type="synonym">Vespertilio molossus</name>
    <dbReference type="NCBI Taxonomy" id="27622"/>
    <lineage>
        <taxon>Eukaryota</taxon>
        <taxon>Metazoa</taxon>
        <taxon>Chordata</taxon>
        <taxon>Craniata</taxon>
        <taxon>Vertebrata</taxon>
        <taxon>Euteleostomi</taxon>
        <taxon>Mammalia</taxon>
        <taxon>Eutheria</taxon>
        <taxon>Laurasiatheria</taxon>
        <taxon>Chiroptera</taxon>
        <taxon>Yangochiroptera</taxon>
        <taxon>Molossidae</taxon>
        <taxon>Molossus</taxon>
    </lineage>
</organism>
<accession>A0A7J8CXH8</accession>
<feature type="compositionally biased region" description="Basic and acidic residues" evidence="1">
    <location>
        <begin position="773"/>
        <end position="794"/>
    </location>
</feature>
<reference evidence="3 4" key="1">
    <citation type="journal article" date="2020" name="Nature">
        <title>Six reference-quality genomes reveal evolution of bat adaptations.</title>
        <authorList>
            <person name="Jebb D."/>
            <person name="Huang Z."/>
            <person name="Pippel M."/>
            <person name="Hughes G.M."/>
            <person name="Lavrichenko K."/>
            <person name="Devanna P."/>
            <person name="Winkler S."/>
            <person name="Jermiin L.S."/>
            <person name="Skirmuntt E.C."/>
            <person name="Katzourakis A."/>
            <person name="Burkitt-Gray L."/>
            <person name="Ray D.A."/>
            <person name="Sullivan K.A.M."/>
            <person name="Roscito J.G."/>
            <person name="Kirilenko B.M."/>
            <person name="Davalos L.M."/>
            <person name="Corthals A.P."/>
            <person name="Power M.L."/>
            <person name="Jones G."/>
            <person name="Ransome R.D."/>
            <person name="Dechmann D.K.N."/>
            <person name="Locatelli A.G."/>
            <person name="Puechmaille S.J."/>
            <person name="Fedrigo O."/>
            <person name="Jarvis E.D."/>
            <person name="Hiller M."/>
            <person name="Vernes S.C."/>
            <person name="Myers E.W."/>
            <person name="Teeling E.C."/>
        </authorList>
    </citation>
    <scope>NUCLEOTIDE SEQUENCE [LARGE SCALE GENOMIC DNA]</scope>
    <source>
        <strain evidence="3">MMolMol1</strain>
        <tissue evidence="3">Muscle</tissue>
    </source>
</reference>
<evidence type="ECO:0000313" key="3">
    <source>
        <dbReference type="EMBL" id="KAF6415550.1"/>
    </source>
</evidence>
<feature type="compositionally biased region" description="Basic and acidic residues" evidence="1">
    <location>
        <begin position="807"/>
        <end position="826"/>
    </location>
</feature>
<feature type="compositionally biased region" description="Basic and acidic residues" evidence="1">
    <location>
        <begin position="630"/>
        <end position="640"/>
    </location>
</feature>
<dbReference type="Gene3D" id="3.30.450.40">
    <property type="match status" value="1"/>
</dbReference>
<dbReference type="InterPro" id="IPR018247">
    <property type="entry name" value="EF_Hand_1_Ca_BS"/>
</dbReference>
<comment type="caution">
    <text evidence="3">The sequence shown here is derived from an EMBL/GenBank/DDBJ whole genome shotgun (WGS) entry which is preliminary data.</text>
</comment>
<dbReference type="InterPro" id="IPR002048">
    <property type="entry name" value="EF_hand_dom"/>
</dbReference>
<evidence type="ECO:0000259" key="2">
    <source>
        <dbReference type="PROSITE" id="PS50222"/>
    </source>
</evidence>
<evidence type="ECO:0000256" key="1">
    <source>
        <dbReference type="SAM" id="MobiDB-lite"/>
    </source>
</evidence>
<protein>
    <submittedName>
        <fullName evidence="3">EF-hand calcium binding domain 5</fullName>
    </submittedName>
</protein>
<dbReference type="SUPFAM" id="SSF55781">
    <property type="entry name" value="GAF domain-like"/>
    <property type="match status" value="1"/>
</dbReference>
<feature type="compositionally biased region" description="Basic and acidic residues" evidence="1">
    <location>
        <begin position="748"/>
        <end position="758"/>
    </location>
</feature>
<dbReference type="InterPro" id="IPR029016">
    <property type="entry name" value="GAF-like_dom_sf"/>
</dbReference>